<protein>
    <submittedName>
        <fullName evidence="1">RAxF-45 family protein</fullName>
    </submittedName>
</protein>
<evidence type="ECO:0000313" key="1">
    <source>
        <dbReference type="EMBL" id="MFD2866987.1"/>
    </source>
</evidence>
<gene>
    <name evidence="1" type="ORF">ACFSY7_00335</name>
</gene>
<comment type="caution">
    <text evidence="1">The sequence shown here is derived from an EMBL/GenBank/DDBJ whole genome shotgun (WGS) entry which is preliminary data.</text>
</comment>
<keyword evidence="2" id="KW-1185">Reference proteome</keyword>
<reference evidence="2" key="1">
    <citation type="journal article" date="2019" name="Int. J. Syst. Evol. Microbiol.">
        <title>The Global Catalogue of Microorganisms (GCM) 10K type strain sequencing project: providing services to taxonomists for standard genome sequencing and annotation.</title>
        <authorList>
            <consortium name="The Broad Institute Genomics Platform"/>
            <consortium name="The Broad Institute Genome Sequencing Center for Infectious Disease"/>
            <person name="Wu L."/>
            <person name="Ma J."/>
        </authorList>
    </citation>
    <scope>NUCLEOTIDE SEQUENCE [LARGE SCALE GENOMIC DNA]</scope>
    <source>
        <strain evidence="2">KCTC 33522</strain>
    </source>
</reference>
<dbReference type="RefSeq" id="WP_020189014.1">
    <property type="nucleotide sequence ID" value="NZ_JBHUOR010000002.1"/>
</dbReference>
<accession>A0ABW5XW62</accession>
<dbReference type="Proteomes" id="UP001597568">
    <property type="component" value="Unassembled WGS sequence"/>
</dbReference>
<proteinExistence type="predicted"/>
<dbReference type="InterPro" id="IPR048146">
    <property type="entry name" value="RAxF_45-like"/>
</dbReference>
<dbReference type="NCBIfam" id="NF041642">
    <property type="entry name" value="RAxF_45"/>
    <property type="match status" value="1"/>
</dbReference>
<sequence length="41" mass="4668">MKNSAYMTSAQLDNALYFARVITFKFDANGIRTPFFNTTSN</sequence>
<organism evidence="1 2">
    <name type="scientific">Kurthia populi</name>
    <dbReference type="NCBI Taxonomy" id="1562132"/>
    <lineage>
        <taxon>Bacteria</taxon>
        <taxon>Bacillati</taxon>
        <taxon>Bacillota</taxon>
        <taxon>Bacilli</taxon>
        <taxon>Bacillales</taxon>
        <taxon>Caryophanaceae</taxon>
        <taxon>Kurthia</taxon>
    </lineage>
</organism>
<evidence type="ECO:0000313" key="2">
    <source>
        <dbReference type="Proteomes" id="UP001597568"/>
    </source>
</evidence>
<dbReference type="EMBL" id="JBHUOR010000002">
    <property type="protein sequence ID" value="MFD2866987.1"/>
    <property type="molecule type" value="Genomic_DNA"/>
</dbReference>
<name>A0ABW5XW62_9BACL</name>